<dbReference type="STRING" id="230819.A0A5C3KKX5"/>
<dbReference type="EMBL" id="ML210285">
    <property type="protein sequence ID" value="TFK20876.1"/>
    <property type="molecule type" value="Genomic_DNA"/>
</dbReference>
<dbReference type="Proteomes" id="UP000307440">
    <property type="component" value="Unassembled WGS sequence"/>
</dbReference>
<sequence>VPKHLRYSTATRDAINEHIKSIGMDIHKFTYSIEDQSKAQALSIELGLYTPQKYENTRNVQSKLAIQHTKTLAVTTAPKFERHTRIFQCQAGIDNGVGPNASKNRQIPWRNVGCSFWVRYSTVHVAVTGECIGIDQISGVFDHCDACLDLVEMDRDPLIPLNIDVCNHALDLLRQKTPLALLRDQCLKYSEKRCPGLPGNHQSRFHLVGGDISSLYRTIAQELGIDQKSAAEENLDLWFRAKDPSPPVPGMGESVLHYQPHVEGQTDRFELIICSEQMRDALWKFGHKKQVLMDLTFGFCSAPLLLTILMVIDDNGKGIPVAFIVFTARKSAKAAHADYNTALLTRHLQMFKEKIGKSPSGEDLTFLVANTDNDTRERKALATTFPDILLLLCSFHTAQSWKNGINRSLAGVPKGEERQAVRKRLGSFVWRLLHEVIDHDEALDLYRQEREYWEGQSKHRSMAKRKQAEGALKFLKYFHSYLGTKAMWLSWSMAGVIKAAEYLGIPVQKITRTNNPLENFNGLVKNHYFEQYKHSGRLPRVDYWVQCMIASVIPAFFDKRIRKQQMTDYRHALRHIQPGSSHAAEETAELD</sequence>
<protein>
    <recommendedName>
        <fullName evidence="3">MULE transposase domain-containing protein</fullName>
    </recommendedName>
</protein>
<dbReference type="OrthoDB" id="2422225at2759"/>
<evidence type="ECO:0008006" key="3">
    <source>
        <dbReference type="Google" id="ProtNLM"/>
    </source>
</evidence>
<feature type="non-terminal residue" evidence="1">
    <location>
        <position position="591"/>
    </location>
</feature>
<feature type="non-terminal residue" evidence="1">
    <location>
        <position position="1"/>
    </location>
</feature>
<dbReference type="AlphaFoldDB" id="A0A5C3KKX5"/>
<proteinExistence type="predicted"/>
<organism evidence="1 2">
    <name type="scientific">Coprinopsis marcescibilis</name>
    <name type="common">Agaric fungus</name>
    <name type="synonym">Psathyrella marcescibilis</name>
    <dbReference type="NCBI Taxonomy" id="230819"/>
    <lineage>
        <taxon>Eukaryota</taxon>
        <taxon>Fungi</taxon>
        <taxon>Dikarya</taxon>
        <taxon>Basidiomycota</taxon>
        <taxon>Agaricomycotina</taxon>
        <taxon>Agaricomycetes</taxon>
        <taxon>Agaricomycetidae</taxon>
        <taxon>Agaricales</taxon>
        <taxon>Agaricineae</taxon>
        <taxon>Psathyrellaceae</taxon>
        <taxon>Coprinopsis</taxon>
    </lineage>
</organism>
<name>A0A5C3KKX5_COPMA</name>
<evidence type="ECO:0000313" key="2">
    <source>
        <dbReference type="Proteomes" id="UP000307440"/>
    </source>
</evidence>
<gene>
    <name evidence="1" type="ORF">FA15DRAFT_564641</name>
</gene>
<accession>A0A5C3KKX5</accession>
<keyword evidence="2" id="KW-1185">Reference proteome</keyword>
<evidence type="ECO:0000313" key="1">
    <source>
        <dbReference type="EMBL" id="TFK20876.1"/>
    </source>
</evidence>
<reference evidence="1 2" key="1">
    <citation type="journal article" date="2019" name="Nat. Ecol. Evol.">
        <title>Megaphylogeny resolves global patterns of mushroom evolution.</title>
        <authorList>
            <person name="Varga T."/>
            <person name="Krizsan K."/>
            <person name="Foldi C."/>
            <person name="Dima B."/>
            <person name="Sanchez-Garcia M."/>
            <person name="Sanchez-Ramirez S."/>
            <person name="Szollosi G.J."/>
            <person name="Szarkandi J.G."/>
            <person name="Papp V."/>
            <person name="Albert L."/>
            <person name="Andreopoulos W."/>
            <person name="Angelini C."/>
            <person name="Antonin V."/>
            <person name="Barry K.W."/>
            <person name="Bougher N.L."/>
            <person name="Buchanan P."/>
            <person name="Buyck B."/>
            <person name="Bense V."/>
            <person name="Catcheside P."/>
            <person name="Chovatia M."/>
            <person name="Cooper J."/>
            <person name="Damon W."/>
            <person name="Desjardin D."/>
            <person name="Finy P."/>
            <person name="Geml J."/>
            <person name="Haridas S."/>
            <person name="Hughes K."/>
            <person name="Justo A."/>
            <person name="Karasinski D."/>
            <person name="Kautmanova I."/>
            <person name="Kiss B."/>
            <person name="Kocsube S."/>
            <person name="Kotiranta H."/>
            <person name="LaButti K.M."/>
            <person name="Lechner B.E."/>
            <person name="Liimatainen K."/>
            <person name="Lipzen A."/>
            <person name="Lukacs Z."/>
            <person name="Mihaltcheva S."/>
            <person name="Morgado L.N."/>
            <person name="Niskanen T."/>
            <person name="Noordeloos M.E."/>
            <person name="Ohm R.A."/>
            <person name="Ortiz-Santana B."/>
            <person name="Ovrebo C."/>
            <person name="Racz N."/>
            <person name="Riley R."/>
            <person name="Savchenko A."/>
            <person name="Shiryaev A."/>
            <person name="Soop K."/>
            <person name="Spirin V."/>
            <person name="Szebenyi C."/>
            <person name="Tomsovsky M."/>
            <person name="Tulloss R.E."/>
            <person name="Uehling J."/>
            <person name="Grigoriev I.V."/>
            <person name="Vagvolgyi C."/>
            <person name="Papp T."/>
            <person name="Martin F.M."/>
            <person name="Miettinen O."/>
            <person name="Hibbett D.S."/>
            <person name="Nagy L.G."/>
        </authorList>
    </citation>
    <scope>NUCLEOTIDE SEQUENCE [LARGE SCALE GENOMIC DNA]</scope>
    <source>
        <strain evidence="1 2">CBS 121175</strain>
    </source>
</reference>